<evidence type="ECO:0000256" key="2">
    <source>
        <dbReference type="ARBA" id="ARBA00009477"/>
    </source>
</evidence>
<dbReference type="Gene3D" id="2.40.50.100">
    <property type="match status" value="1"/>
</dbReference>
<dbReference type="AlphaFoldDB" id="A0A2S8G991"/>
<dbReference type="GO" id="GO:0015562">
    <property type="term" value="F:efflux transmembrane transporter activity"/>
    <property type="evidence" value="ECO:0007669"/>
    <property type="project" value="TreeGrafter"/>
</dbReference>
<dbReference type="Gene3D" id="2.40.420.20">
    <property type="match status" value="1"/>
</dbReference>
<dbReference type="InterPro" id="IPR058792">
    <property type="entry name" value="Beta-barrel_RND_2"/>
</dbReference>
<evidence type="ECO:0000256" key="3">
    <source>
        <dbReference type="ARBA" id="ARBA00022448"/>
    </source>
</evidence>
<evidence type="ECO:0000259" key="7">
    <source>
        <dbReference type="Pfam" id="PF25967"/>
    </source>
</evidence>
<evidence type="ECO:0000259" key="5">
    <source>
        <dbReference type="Pfam" id="PF25917"/>
    </source>
</evidence>
<feature type="coiled-coil region" evidence="4">
    <location>
        <begin position="146"/>
        <end position="180"/>
    </location>
</feature>
<name>A0A2S8G991_9BACT</name>
<dbReference type="NCBIfam" id="TIGR01730">
    <property type="entry name" value="RND_mfp"/>
    <property type="match status" value="1"/>
</dbReference>
<dbReference type="PROSITE" id="PS51257">
    <property type="entry name" value="PROKAR_LIPOPROTEIN"/>
    <property type="match status" value="1"/>
</dbReference>
<feature type="domain" description="CusB-like beta-barrel" evidence="6">
    <location>
        <begin position="277"/>
        <end position="347"/>
    </location>
</feature>
<keyword evidence="4" id="KW-0175">Coiled coil</keyword>
<comment type="caution">
    <text evidence="8">The sequence shown here is derived from an EMBL/GenBank/DDBJ whole genome shotgun (WGS) entry which is preliminary data.</text>
</comment>
<feature type="domain" description="Multidrug resistance protein MdtA-like C-terminal permuted SH3" evidence="7">
    <location>
        <begin position="357"/>
        <end position="414"/>
    </location>
</feature>
<proteinExistence type="inferred from homology"/>
<reference evidence="8 9" key="1">
    <citation type="submission" date="2018-02" db="EMBL/GenBank/DDBJ databases">
        <title>Comparative genomes isolates from brazilian mangrove.</title>
        <authorList>
            <person name="Araujo J.E."/>
            <person name="Taketani R.G."/>
            <person name="Silva M.C.P."/>
            <person name="Loureco M.V."/>
            <person name="Andreote F.D."/>
        </authorList>
    </citation>
    <scope>NUCLEOTIDE SEQUENCE [LARGE SCALE GENOMIC DNA]</scope>
    <source>
        <strain evidence="8 9">NAP PRIS-MGV</strain>
    </source>
</reference>
<comment type="subcellular location">
    <subcellularLocation>
        <location evidence="1">Cell envelope</location>
    </subcellularLocation>
</comment>
<organism evidence="8 9">
    <name type="scientific">Blastopirellula marina</name>
    <dbReference type="NCBI Taxonomy" id="124"/>
    <lineage>
        <taxon>Bacteria</taxon>
        <taxon>Pseudomonadati</taxon>
        <taxon>Planctomycetota</taxon>
        <taxon>Planctomycetia</taxon>
        <taxon>Pirellulales</taxon>
        <taxon>Pirellulaceae</taxon>
        <taxon>Blastopirellula</taxon>
    </lineage>
</organism>
<comment type="similarity">
    <text evidence="2">Belongs to the membrane fusion protein (MFP) (TC 8.A.1) family.</text>
</comment>
<gene>
    <name evidence="8" type="ORF">C5Y98_03455</name>
</gene>
<dbReference type="InterPro" id="IPR058627">
    <property type="entry name" value="MdtA-like_C"/>
</dbReference>
<dbReference type="InterPro" id="IPR006143">
    <property type="entry name" value="RND_pump_MFP"/>
</dbReference>
<dbReference type="Pfam" id="PF25917">
    <property type="entry name" value="BSH_RND"/>
    <property type="match status" value="1"/>
</dbReference>
<sequence length="437" mass="46453">MSCELFKRLTRTVFKIELSFLFLLSTLPLLTGCNPGSNPETDAEVSDIPAVPVQVAKAEVVTLHPELELVGTLIAVPEQTAVVSPQLGGWVEHVNVVEGEHVKAGQLLAQLDAHAAQTDIERAQGVVAEKTAILHRLKRGYLPREIEGARKDRDKAQATLDGLQNELTALKDLLDRHEISPVTYETKAKAVHAAEAALASAQARVSLLEEGTPVEQIEEAQGLLEVAQADLEHAQLVLKWCSITSPINGIVTKLTARQGQFFDRAIPMVTITDLSSVFVQLRVPSRHFAQVQCGSPVQVRLDSFPGRTFEGTIERVSGEADPLTGNVVVFAKLPNKDNVLRPGLGCVAQVALPEVPDALVIPLAAVGDNSGTPVVTVVRNGTASETVVELGAETSQFVQVTQGLSAGDEVATAGGYGLPEGCQVRIVDNLAAANAGK</sequence>
<evidence type="ECO:0000313" key="8">
    <source>
        <dbReference type="EMBL" id="PQO41032.1"/>
    </source>
</evidence>
<dbReference type="SUPFAM" id="SSF111369">
    <property type="entry name" value="HlyD-like secretion proteins"/>
    <property type="match status" value="2"/>
</dbReference>
<feature type="domain" description="Multidrug resistance protein MdtA-like barrel-sandwich hybrid" evidence="5">
    <location>
        <begin position="80"/>
        <end position="268"/>
    </location>
</feature>
<dbReference type="EMBL" id="PUIB01000006">
    <property type="protein sequence ID" value="PQO41032.1"/>
    <property type="molecule type" value="Genomic_DNA"/>
</dbReference>
<evidence type="ECO:0000259" key="6">
    <source>
        <dbReference type="Pfam" id="PF25954"/>
    </source>
</evidence>
<dbReference type="Pfam" id="PF25954">
    <property type="entry name" value="Beta-barrel_RND_2"/>
    <property type="match status" value="1"/>
</dbReference>
<dbReference type="PANTHER" id="PTHR30469">
    <property type="entry name" value="MULTIDRUG RESISTANCE PROTEIN MDTA"/>
    <property type="match status" value="1"/>
</dbReference>
<protein>
    <submittedName>
        <fullName evidence="8">Uncharacterized protein</fullName>
    </submittedName>
</protein>
<dbReference type="Proteomes" id="UP000239388">
    <property type="component" value="Unassembled WGS sequence"/>
</dbReference>
<evidence type="ECO:0000256" key="1">
    <source>
        <dbReference type="ARBA" id="ARBA00004196"/>
    </source>
</evidence>
<dbReference type="Gene3D" id="2.40.30.170">
    <property type="match status" value="1"/>
</dbReference>
<dbReference type="Gene3D" id="1.10.287.470">
    <property type="entry name" value="Helix hairpin bin"/>
    <property type="match status" value="1"/>
</dbReference>
<dbReference type="InterPro" id="IPR058625">
    <property type="entry name" value="MdtA-like_BSH"/>
</dbReference>
<dbReference type="PANTHER" id="PTHR30469:SF15">
    <property type="entry name" value="HLYD FAMILY OF SECRETION PROTEINS"/>
    <property type="match status" value="1"/>
</dbReference>
<dbReference type="FunFam" id="2.40.30.170:FF:000010">
    <property type="entry name" value="Efflux RND transporter periplasmic adaptor subunit"/>
    <property type="match status" value="1"/>
</dbReference>
<evidence type="ECO:0000313" key="9">
    <source>
        <dbReference type="Proteomes" id="UP000239388"/>
    </source>
</evidence>
<accession>A0A2S8G991</accession>
<dbReference type="GO" id="GO:1990281">
    <property type="term" value="C:efflux pump complex"/>
    <property type="evidence" value="ECO:0007669"/>
    <property type="project" value="TreeGrafter"/>
</dbReference>
<dbReference type="Pfam" id="PF25967">
    <property type="entry name" value="RND-MFP_C"/>
    <property type="match status" value="1"/>
</dbReference>
<evidence type="ECO:0000256" key="4">
    <source>
        <dbReference type="SAM" id="Coils"/>
    </source>
</evidence>
<keyword evidence="3" id="KW-0813">Transport</keyword>